<evidence type="ECO:0000259" key="9">
    <source>
        <dbReference type="PROSITE" id="PS51671"/>
    </source>
</evidence>
<dbReference type="EMBL" id="CP019344">
    <property type="protein sequence ID" value="ARN78696.1"/>
    <property type="molecule type" value="Genomic_DNA"/>
</dbReference>
<feature type="domain" description="Prephenate dehydratase" evidence="8">
    <location>
        <begin position="2"/>
        <end position="178"/>
    </location>
</feature>
<reference evidence="10 11" key="1">
    <citation type="submission" date="2016-11" db="EMBL/GenBank/DDBJ databases">
        <title>Trade-off between light-utilization and light-protection in marine flavobacteria.</title>
        <authorList>
            <person name="Kumagai Y."/>
        </authorList>
    </citation>
    <scope>NUCLEOTIDE SEQUENCE [LARGE SCALE GENOMIC DNA]</scope>
    <source>
        <strain evidence="10 11">JCM 13191</strain>
    </source>
</reference>
<dbReference type="STRING" id="331648.BST97_12230"/>
<dbReference type="PROSITE" id="PS51171">
    <property type="entry name" value="PREPHENATE_DEHYDR_3"/>
    <property type="match status" value="1"/>
</dbReference>
<dbReference type="SUPFAM" id="SSF53850">
    <property type="entry name" value="Periplasmic binding protein-like II"/>
    <property type="match status" value="1"/>
</dbReference>
<evidence type="ECO:0000256" key="6">
    <source>
        <dbReference type="ARBA" id="ARBA00023239"/>
    </source>
</evidence>
<dbReference type="CDD" id="cd04905">
    <property type="entry name" value="ACT_CM-PDT"/>
    <property type="match status" value="1"/>
</dbReference>
<keyword evidence="4" id="KW-0057">Aromatic amino acid biosynthesis</keyword>
<name>A0A1W6MMF2_9FLAO</name>
<keyword evidence="6" id="KW-0456">Lyase</keyword>
<keyword evidence="3" id="KW-0028">Amino-acid biosynthesis</keyword>
<dbReference type="InterPro" id="IPR018528">
    <property type="entry name" value="Preph_deHydtase_CS"/>
</dbReference>
<evidence type="ECO:0000256" key="1">
    <source>
        <dbReference type="ARBA" id="ARBA00004741"/>
    </source>
</evidence>
<dbReference type="InterPro" id="IPR045865">
    <property type="entry name" value="ACT-like_dom_sf"/>
</dbReference>
<evidence type="ECO:0000256" key="5">
    <source>
        <dbReference type="ARBA" id="ARBA00023222"/>
    </source>
</evidence>
<dbReference type="AlphaFoldDB" id="A0A1W6MMF2"/>
<proteinExistence type="predicted"/>
<dbReference type="PANTHER" id="PTHR21022:SF19">
    <property type="entry name" value="PREPHENATE DEHYDRATASE-RELATED"/>
    <property type="match status" value="1"/>
</dbReference>
<keyword evidence="11" id="KW-1185">Reference proteome</keyword>
<evidence type="ECO:0000256" key="4">
    <source>
        <dbReference type="ARBA" id="ARBA00023141"/>
    </source>
</evidence>
<evidence type="ECO:0000256" key="7">
    <source>
        <dbReference type="ARBA" id="ARBA00047848"/>
    </source>
</evidence>
<dbReference type="CDD" id="cd13631">
    <property type="entry name" value="PBP2_Ct-PDT_like"/>
    <property type="match status" value="1"/>
</dbReference>
<dbReference type="EC" id="4.2.1.51" evidence="2"/>
<dbReference type="Pfam" id="PF00800">
    <property type="entry name" value="PDT"/>
    <property type="match status" value="1"/>
</dbReference>
<dbReference type="PROSITE" id="PS51671">
    <property type="entry name" value="ACT"/>
    <property type="match status" value="1"/>
</dbReference>
<dbReference type="GO" id="GO:0009094">
    <property type="term" value="P:L-phenylalanine biosynthetic process"/>
    <property type="evidence" value="ECO:0007669"/>
    <property type="project" value="UniProtKB-UniPathway"/>
</dbReference>
<evidence type="ECO:0000256" key="2">
    <source>
        <dbReference type="ARBA" id="ARBA00013147"/>
    </source>
</evidence>
<accession>A0A1W6MMF2</accession>
<evidence type="ECO:0000313" key="11">
    <source>
        <dbReference type="Proteomes" id="UP000193431"/>
    </source>
</evidence>
<evidence type="ECO:0000313" key="10">
    <source>
        <dbReference type="EMBL" id="ARN78696.1"/>
    </source>
</evidence>
<sequence>MKVAIQGIKGSYHHQVAVALYDETELVECTSFNDLASSVAAGSSDLGIMAIGNSIAGSILPNYNLIKDQGLFITGEYYLNINHQLVAVQGQKLEEVKEIQSHPMALLQCGIFLENLPAIKLVETDDTAAAAFRIARDRKNGVAAIASKIAAQEYNLEIIASDIQDVTNNYTRFVVLSSKDDINQEADKATLSFITGHEPGSLMKVLDVFAKSKINLSKIQSIPIVNQPFLFSFVADVEFQELGVFFTATKKLAAVTQSHEILGIYKSQAI</sequence>
<dbReference type="Gene3D" id="3.40.190.10">
    <property type="entry name" value="Periplasmic binding protein-like II"/>
    <property type="match status" value="2"/>
</dbReference>
<dbReference type="InterPro" id="IPR001086">
    <property type="entry name" value="Preph_deHydtase"/>
</dbReference>
<dbReference type="PANTHER" id="PTHR21022">
    <property type="entry name" value="PREPHENATE DEHYDRATASE P PROTEIN"/>
    <property type="match status" value="1"/>
</dbReference>
<dbReference type="Gene3D" id="3.30.70.260">
    <property type="match status" value="1"/>
</dbReference>
<evidence type="ECO:0000259" key="8">
    <source>
        <dbReference type="PROSITE" id="PS51171"/>
    </source>
</evidence>
<dbReference type="GO" id="GO:0005737">
    <property type="term" value="C:cytoplasm"/>
    <property type="evidence" value="ECO:0007669"/>
    <property type="project" value="TreeGrafter"/>
</dbReference>
<dbReference type="PROSITE" id="PS00857">
    <property type="entry name" value="PREPHENATE_DEHYDR_1"/>
    <property type="match status" value="1"/>
</dbReference>
<dbReference type="RefSeq" id="WP_085767501.1">
    <property type="nucleotide sequence ID" value="NZ_CP019344.1"/>
</dbReference>
<comment type="catalytic activity">
    <reaction evidence="7">
        <text>prephenate + H(+) = 3-phenylpyruvate + CO2 + H2O</text>
        <dbReference type="Rhea" id="RHEA:21648"/>
        <dbReference type="ChEBI" id="CHEBI:15377"/>
        <dbReference type="ChEBI" id="CHEBI:15378"/>
        <dbReference type="ChEBI" id="CHEBI:16526"/>
        <dbReference type="ChEBI" id="CHEBI:18005"/>
        <dbReference type="ChEBI" id="CHEBI:29934"/>
        <dbReference type="EC" id="4.2.1.51"/>
    </reaction>
</comment>
<dbReference type="UniPathway" id="UPA00121">
    <property type="reaction ID" value="UER00345"/>
</dbReference>
<feature type="domain" description="ACT" evidence="9">
    <location>
        <begin position="190"/>
        <end position="266"/>
    </location>
</feature>
<keyword evidence="5" id="KW-0584">Phenylalanine biosynthesis</keyword>
<dbReference type="SUPFAM" id="SSF55021">
    <property type="entry name" value="ACT-like"/>
    <property type="match status" value="1"/>
</dbReference>
<comment type="pathway">
    <text evidence="1">Amino-acid biosynthesis; L-phenylalanine biosynthesis; phenylpyruvate from prephenate: step 1/1.</text>
</comment>
<dbReference type="OrthoDB" id="9802281at2"/>
<dbReference type="InterPro" id="IPR002912">
    <property type="entry name" value="ACT_dom"/>
</dbReference>
<organism evidence="10 11">
    <name type="scientific">Nonlabens spongiae</name>
    <dbReference type="NCBI Taxonomy" id="331648"/>
    <lineage>
        <taxon>Bacteria</taxon>
        <taxon>Pseudomonadati</taxon>
        <taxon>Bacteroidota</taxon>
        <taxon>Flavobacteriia</taxon>
        <taxon>Flavobacteriales</taxon>
        <taxon>Flavobacteriaceae</taxon>
        <taxon>Nonlabens</taxon>
    </lineage>
</organism>
<dbReference type="GO" id="GO:0004664">
    <property type="term" value="F:prephenate dehydratase activity"/>
    <property type="evidence" value="ECO:0007669"/>
    <property type="project" value="UniProtKB-EC"/>
</dbReference>
<gene>
    <name evidence="10" type="ORF">BST97_12230</name>
</gene>
<protein>
    <recommendedName>
        <fullName evidence="2">prephenate dehydratase</fullName>
        <ecNumber evidence="2">4.2.1.51</ecNumber>
    </recommendedName>
</protein>
<evidence type="ECO:0000256" key="3">
    <source>
        <dbReference type="ARBA" id="ARBA00022605"/>
    </source>
</evidence>
<dbReference type="Proteomes" id="UP000193431">
    <property type="component" value="Chromosome"/>
</dbReference>